<dbReference type="NCBIfam" id="TIGR01509">
    <property type="entry name" value="HAD-SF-IA-v3"/>
    <property type="match status" value="1"/>
</dbReference>
<dbReference type="CDD" id="cd02603">
    <property type="entry name" value="HAD_sEH-N_like"/>
    <property type="match status" value="1"/>
</dbReference>
<dbReference type="Gene3D" id="3.40.50.1000">
    <property type="entry name" value="HAD superfamily/HAD-like"/>
    <property type="match status" value="1"/>
</dbReference>
<dbReference type="Proteomes" id="UP000264719">
    <property type="component" value="Unassembled WGS sequence"/>
</dbReference>
<organism evidence="1 2">
    <name type="scientific">Roseovarius nubinhibens</name>
    <dbReference type="NCBI Taxonomy" id="314263"/>
    <lineage>
        <taxon>Bacteria</taxon>
        <taxon>Pseudomonadati</taxon>
        <taxon>Pseudomonadota</taxon>
        <taxon>Alphaproteobacteria</taxon>
        <taxon>Rhodobacterales</taxon>
        <taxon>Roseobacteraceae</taxon>
        <taxon>Roseovarius</taxon>
    </lineage>
</organism>
<dbReference type="InterPro" id="IPR036412">
    <property type="entry name" value="HAD-like_sf"/>
</dbReference>
<dbReference type="PRINTS" id="PR00413">
    <property type="entry name" value="HADHALOGNASE"/>
</dbReference>
<accession>A0A348WCL0</accession>
<comment type="caution">
    <text evidence="1">The sequence shown here is derived from an EMBL/GenBank/DDBJ whole genome shotgun (WGS) entry which is preliminary data.</text>
</comment>
<dbReference type="AlphaFoldDB" id="A0A348WCL0"/>
<evidence type="ECO:0000313" key="2">
    <source>
        <dbReference type="Proteomes" id="UP000264719"/>
    </source>
</evidence>
<evidence type="ECO:0000313" key="1">
    <source>
        <dbReference type="EMBL" id="HAR52272.1"/>
    </source>
</evidence>
<dbReference type="Pfam" id="PF00702">
    <property type="entry name" value="Hydrolase"/>
    <property type="match status" value="1"/>
</dbReference>
<dbReference type="InterPro" id="IPR023198">
    <property type="entry name" value="PGP-like_dom2"/>
</dbReference>
<name>A0A348WCL0_9RHOB</name>
<reference evidence="1 2" key="1">
    <citation type="journal article" date="2018" name="Nat. Biotechnol.">
        <title>A standardized bacterial taxonomy based on genome phylogeny substantially revises the tree of life.</title>
        <authorList>
            <person name="Parks D.H."/>
            <person name="Chuvochina M."/>
            <person name="Waite D.W."/>
            <person name="Rinke C."/>
            <person name="Skarshewski A."/>
            <person name="Chaumeil P.A."/>
            <person name="Hugenholtz P."/>
        </authorList>
    </citation>
    <scope>NUCLEOTIDE SEQUENCE [LARGE SCALE GENOMIC DNA]</scope>
    <source>
        <strain evidence="1">UBA9169</strain>
    </source>
</reference>
<dbReference type="PANTHER" id="PTHR43611:SF3">
    <property type="entry name" value="FLAVIN MONONUCLEOTIDE HYDROLASE 1, CHLOROPLATIC"/>
    <property type="match status" value="1"/>
</dbReference>
<dbReference type="RefSeq" id="WP_336098034.1">
    <property type="nucleotide sequence ID" value="NZ_CAXAXR010000030.1"/>
</dbReference>
<dbReference type="InterPro" id="IPR023214">
    <property type="entry name" value="HAD_sf"/>
</dbReference>
<dbReference type="EMBL" id="DMVW01000099">
    <property type="protein sequence ID" value="HAR52272.1"/>
    <property type="molecule type" value="Genomic_DNA"/>
</dbReference>
<dbReference type="PANTHER" id="PTHR43611">
    <property type="entry name" value="ALPHA-D-GLUCOSE 1-PHOSPHATE PHOSPHATASE"/>
    <property type="match status" value="1"/>
</dbReference>
<proteinExistence type="predicted"/>
<dbReference type="SFLD" id="SFLDG01129">
    <property type="entry name" value="C1.5:_HAD__Beta-PGM__Phosphata"/>
    <property type="match status" value="1"/>
</dbReference>
<dbReference type="Gene3D" id="1.10.150.240">
    <property type="entry name" value="Putative phosphatase, domain 2"/>
    <property type="match status" value="1"/>
</dbReference>
<protein>
    <submittedName>
        <fullName evidence="1">Haloacid dehalogenase</fullName>
    </submittedName>
</protein>
<sequence length="205" mass="22890">MISAVLFDIGNVLIRWAPEVHYDRRIGPDRRRAFFAAFDVYDLMNRIDAGAHFHDTISEAAEATPDWADELAILRDEWAELATPSIDHSVRLLKALKSRGTPVFALSNFGAENFPLSVAVYPFLDLFDRRYISGEMKLAKPDPAIYAAVEADCGLAPQSLLFADDRDDNIATAAARGWQTHLFTTPQGWADCLVRHGLLTKEQAQ</sequence>
<dbReference type="SUPFAM" id="SSF56784">
    <property type="entry name" value="HAD-like"/>
    <property type="match status" value="1"/>
</dbReference>
<gene>
    <name evidence="1" type="ORF">DCS45_10430</name>
</gene>
<dbReference type="InterPro" id="IPR006439">
    <property type="entry name" value="HAD-SF_hydro_IA"/>
</dbReference>
<dbReference type="SFLD" id="SFLDS00003">
    <property type="entry name" value="Haloacid_Dehalogenase"/>
    <property type="match status" value="1"/>
</dbReference>